<dbReference type="Pfam" id="PF01548">
    <property type="entry name" value="DEDD_Tnp_IS110"/>
    <property type="match status" value="1"/>
</dbReference>
<evidence type="ECO:0000313" key="3">
    <source>
        <dbReference type="EMBL" id="MBD2859657.1"/>
    </source>
</evidence>
<name>A0A927C444_9GAMM</name>
<dbReference type="PANTHER" id="PTHR33055:SF3">
    <property type="entry name" value="PUTATIVE TRANSPOSASE FOR IS117-RELATED"/>
    <property type="match status" value="1"/>
</dbReference>
<evidence type="ECO:0000259" key="2">
    <source>
        <dbReference type="Pfam" id="PF02371"/>
    </source>
</evidence>
<dbReference type="InterPro" id="IPR002525">
    <property type="entry name" value="Transp_IS110-like_N"/>
</dbReference>
<dbReference type="AlphaFoldDB" id="A0A927C444"/>
<gene>
    <name evidence="3" type="ORF">IB286_11645</name>
</gene>
<dbReference type="InterPro" id="IPR003346">
    <property type="entry name" value="Transposase_20"/>
</dbReference>
<dbReference type="NCBIfam" id="NF033542">
    <property type="entry name" value="transpos_IS110"/>
    <property type="match status" value="1"/>
</dbReference>
<comment type="caution">
    <text evidence="3">The sequence shown here is derived from an EMBL/GenBank/DDBJ whole genome shotgun (WGS) entry which is preliminary data.</text>
</comment>
<dbReference type="Proteomes" id="UP000610558">
    <property type="component" value="Unassembled WGS sequence"/>
</dbReference>
<reference evidence="3" key="1">
    <citation type="submission" date="2020-09" db="EMBL/GenBank/DDBJ databases">
        <authorList>
            <person name="Yoon J.-W."/>
        </authorList>
    </citation>
    <scope>NUCLEOTIDE SEQUENCE</scope>
    <source>
        <strain evidence="3">KMU-158</strain>
    </source>
</reference>
<dbReference type="EMBL" id="JACXLD010000006">
    <property type="protein sequence ID" value="MBD2859657.1"/>
    <property type="molecule type" value="Genomic_DNA"/>
</dbReference>
<dbReference type="GO" id="GO:0006313">
    <property type="term" value="P:DNA transposition"/>
    <property type="evidence" value="ECO:0007669"/>
    <property type="project" value="InterPro"/>
</dbReference>
<dbReference type="RefSeq" id="WP_190765716.1">
    <property type="nucleotide sequence ID" value="NZ_JACXLD010000006.1"/>
</dbReference>
<evidence type="ECO:0000313" key="4">
    <source>
        <dbReference type="Proteomes" id="UP000610558"/>
    </source>
</evidence>
<dbReference type="PANTHER" id="PTHR33055">
    <property type="entry name" value="TRANSPOSASE FOR INSERTION SEQUENCE ELEMENT IS1111A"/>
    <property type="match status" value="1"/>
</dbReference>
<dbReference type="Pfam" id="PF02371">
    <property type="entry name" value="Transposase_20"/>
    <property type="match status" value="1"/>
</dbReference>
<proteinExistence type="predicted"/>
<dbReference type="GO" id="GO:0004803">
    <property type="term" value="F:transposase activity"/>
    <property type="evidence" value="ECO:0007669"/>
    <property type="project" value="InterPro"/>
</dbReference>
<keyword evidence="4" id="KW-1185">Reference proteome</keyword>
<evidence type="ECO:0000259" key="1">
    <source>
        <dbReference type="Pfam" id="PF01548"/>
    </source>
</evidence>
<organism evidence="3 4">
    <name type="scientific">Spongiibacter pelagi</name>
    <dbReference type="NCBI Taxonomy" id="2760804"/>
    <lineage>
        <taxon>Bacteria</taxon>
        <taxon>Pseudomonadati</taxon>
        <taxon>Pseudomonadota</taxon>
        <taxon>Gammaproteobacteria</taxon>
        <taxon>Cellvibrionales</taxon>
        <taxon>Spongiibacteraceae</taxon>
        <taxon>Spongiibacter</taxon>
    </lineage>
</organism>
<feature type="domain" description="Transposase IS110-like N-terminal" evidence="1">
    <location>
        <begin position="13"/>
        <end position="153"/>
    </location>
</feature>
<protein>
    <submittedName>
        <fullName evidence="3">IS110 family transposase</fullName>
    </submittedName>
</protein>
<dbReference type="InterPro" id="IPR047650">
    <property type="entry name" value="Transpos_IS110"/>
</dbReference>
<accession>A0A927C444</accession>
<feature type="domain" description="Transposase IS116/IS110/IS902 C-terminal" evidence="2">
    <location>
        <begin position="219"/>
        <end position="297"/>
    </location>
</feature>
<sequence length="350" mass="39159">MKKAAGVPSITVIGIDISKSSFQLFGVDERGNPKLDKVLNRNRFKEFFTNLQPCIIGMEACAGAHYWSRYLQAHGHQVKLIAPQFVKPFVKSNKNDRADAEAICEAVQRPTMRFVSAKTVEQQDIQSLHRIRSQVVANRTALVNQIRGLLLEYGVDMPNGIRRARVQIPLVLEDAENGLTGRFRNWLAQLYSELVHLDERVSGLDSEIEQIAASEEDAKRLMSIPGIGPMCSTALIAAIGDIRNFKNGRELSAWLGLVPRQCSTGGKPRLLGISKRGDVYLRQLLVHGARSVVQRVDGKSDPRSRWLQELLKRRNKNVAIVALANKMVRTAYALLAKKIEYRQDLALPTT</sequence>
<dbReference type="GO" id="GO:0003677">
    <property type="term" value="F:DNA binding"/>
    <property type="evidence" value="ECO:0007669"/>
    <property type="project" value="InterPro"/>
</dbReference>